<name>A0ABN8GJC2_9BACL</name>
<accession>A0ABN8GJC2</accession>
<evidence type="ECO:0000313" key="2">
    <source>
        <dbReference type="EMBL" id="CAH1209258.1"/>
    </source>
</evidence>
<evidence type="ECO:0000313" key="3">
    <source>
        <dbReference type="Proteomes" id="UP000838324"/>
    </source>
</evidence>
<dbReference type="PANTHER" id="PTHR43861">
    <property type="entry name" value="TRANS-ACONITATE 2-METHYLTRANSFERASE-RELATED"/>
    <property type="match status" value="1"/>
</dbReference>
<feature type="domain" description="Methyltransferase type 11" evidence="1">
    <location>
        <begin position="75"/>
        <end position="175"/>
    </location>
</feature>
<comment type="caution">
    <text evidence="2">The sequence shown here is derived from an EMBL/GenBank/DDBJ whole genome shotgun (WGS) entry which is preliminary data.</text>
</comment>
<sequence length="300" mass="34804">MDSYEDKRLNFSFYSGEDLYSDGEIEDEMLEIAKNNTNFDNIIANDNRWPILYHFSSKRHNLLEWYPFDKEAEVLEIGAGCGAITGVLCDKCKHVTSVELSKKRSLINYHRNRDKQNLEIIVGNLNDIEFDKKFDYITLIGVLEYAAMYTISNSPYNDFLKKIKKNLKPNGTLIIAIENKFGLKYWAGSKEDHTGVIFDGLENYPSNRQVSTFSKSELTTKLLDAGFEENRFYYPYPDYKLPNSIYSDGRLPKIGELQNNLVNYDQSRTILFSEQAVYNSILHSEAEYPFFSNSFLVFSR</sequence>
<dbReference type="RefSeq" id="WP_236334786.1">
    <property type="nucleotide sequence ID" value="NZ_CAKMMG010000004.1"/>
</dbReference>
<dbReference type="Proteomes" id="UP000838324">
    <property type="component" value="Unassembled WGS sequence"/>
</dbReference>
<reference evidence="2" key="1">
    <citation type="submission" date="2022-01" db="EMBL/GenBank/DDBJ databases">
        <authorList>
            <person name="Criscuolo A."/>
        </authorList>
    </citation>
    <scope>NUCLEOTIDE SEQUENCE</scope>
    <source>
        <strain evidence="2">CIP111892</strain>
    </source>
</reference>
<dbReference type="InterPro" id="IPR013216">
    <property type="entry name" value="Methyltransf_11"/>
</dbReference>
<protein>
    <recommendedName>
        <fullName evidence="1">Methyltransferase type 11 domain-containing protein</fullName>
    </recommendedName>
</protein>
<dbReference type="SUPFAM" id="SSF53335">
    <property type="entry name" value="S-adenosyl-L-methionine-dependent methyltransferases"/>
    <property type="match status" value="1"/>
</dbReference>
<dbReference type="Pfam" id="PF08241">
    <property type="entry name" value="Methyltransf_11"/>
    <property type="match status" value="1"/>
</dbReference>
<dbReference type="InterPro" id="IPR029063">
    <property type="entry name" value="SAM-dependent_MTases_sf"/>
</dbReference>
<proteinExistence type="predicted"/>
<evidence type="ECO:0000259" key="1">
    <source>
        <dbReference type="Pfam" id="PF08241"/>
    </source>
</evidence>
<organism evidence="2 3">
    <name type="scientific">Paenibacillus auburnensis</name>
    <dbReference type="NCBI Taxonomy" id="2905649"/>
    <lineage>
        <taxon>Bacteria</taxon>
        <taxon>Bacillati</taxon>
        <taxon>Bacillota</taxon>
        <taxon>Bacilli</taxon>
        <taxon>Bacillales</taxon>
        <taxon>Paenibacillaceae</taxon>
        <taxon>Paenibacillus</taxon>
    </lineage>
</organism>
<gene>
    <name evidence="2" type="ORF">PAECIP111892_03184</name>
</gene>
<dbReference type="EMBL" id="CAKMMG010000004">
    <property type="protein sequence ID" value="CAH1209258.1"/>
    <property type="molecule type" value="Genomic_DNA"/>
</dbReference>
<dbReference type="CDD" id="cd02440">
    <property type="entry name" value="AdoMet_MTases"/>
    <property type="match status" value="1"/>
</dbReference>
<dbReference type="Gene3D" id="3.40.50.150">
    <property type="entry name" value="Vaccinia Virus protein VP39"/>
    <property type="match status" value="1"/>
</dbReference>
<keyword evidence="3" id="KW-1185">Reference proteome</keyword>